<dbReference type="VEuPathDB" id="FungiDB:PC110_g20508"/>
<dbReference type="EMBL" id="RCMV01000121">
    <property type="protein sequence ID" value="KAG3224166.1"/>
    <property type="molecule type" value="Genomic_DNA"/>
</dbReference>
<comment type="caution">
    <text evidence="2">The sequence shown here is derived from an EMBL/GenBank/DDBJ whole genome shotgun (WGS) entry which is preliminary data.</text>
</comment>
<organism evidence="2 3">
    <name type="scientific">Phytophthora cactorum</name>
    <dbReference type="NCBI Taxonomy" id="29920"/>
    <lineage>
        <taxon>Eukaryota</taxon>
        <taxon>Sar</taxon>
        <taxon>Stramenopiles</taxon>
        <taxon>Oomycota</taxon>
        <taxon>Peronosporomycetes</taxon>
        <taxon>Peronosporales</taxon>
        <taxon>Peronosporaceae</taxon>
        <taxon>Phytophthora</taxon>
    </lineage>
</organism>
<dbReference type="VEuPathDB" id="FungiDB:PC110_g22233"/>
<evidence type="ECO:0000313" key="3">
    <source>
        <dbReference type="Proteomes" id="UP000760860"/>
    </source>
</evidence>
<protein>
    <submittedName>
        <fullName evidence="2">Uncharacterized protein</fullName>
    </submittedName>
</protein>
<gene>
    <name evidence="2" type="ORF">PC129_g5182</name>
</gene>
<dbReference type="AlphaFoldDB" id="A0A8T1IJ76"/>
<feature type="region of interest" description="Disordered" evidence="1">
    <location>
        <begin position="1"/>
        <end position="31"/>
    </location>
</feature>
<dbReference type="VEuPathDB" id="FungiDB:PC110_g23465"/>
<proteinExistence type="predicted"/>
<accession>A0A8T1IJ76</accession>
<sequence length="585" mass="65421">MRTRSGRHSQVDQGTRPTERTETTTTSATVGAETTVSVATATNSTTAFPVSSSSIVPPYLEYEDAIEARCATTGEDKSKTLRSVKNSFNRQLLKTLCKFEWGTTVEEVTEDRIVSELDKIIGNVMNDVILDVDAIFDAGLKMDLQQRDVKARVLNYFMKCDEIILQHGLASTFSTATGVKEKCRVLKKHLAPAALRDAVDTHIRLVDSTCKSDENALYALVKRKTLEQVKVEQLLAAHKQQSHWAQSGGKFKNGSNRGSRQNDERSNLGKKPCCYDEQPRTVLAPKAMSAPTGKSKPRSGCFHCARDHWLSECPDFDEAGKEAILAERRNTKKTGSGNINKRARAKRVEPATTNDEQERPTVILNGVFELPYCADSGSDYNIVSRCHADQLCQLDETNQLMKLREPIESRAVGGRKRCLIVESDEDEFLVGKTLLSELVIDVDRQLEYLASRGDDDETFDEPEGIPACKLTPADVVMNVVDTMVRDAVDRGVVDEYITTRLHTILHRFGGWRLEVGNDPPARVPPLKIRLMAGASPYRCKVWQYSPEKSEFLDAFNKKLVELGWVYENRESRWCCPALPAKKAQL</sequence>
<feature type="compositionally biased region" description="Basic and acidic residues" evidence="1">
    <location>
        <begin position="260"/>
        <end position="275"/>
    </location>
</feature>
<evidence type="ECO:0000313" key="2">
    <source>
        <dbReference type="EMBL" id="KAG3224166.1"/>
    </source>
</evidence>
<evidence type="ECO:0000256" key="1">
    <source>
        <dbReference type="SAM" id="MobiDB-lite"/>
    </source>
</evidence>
<dbReference type="InterPro" id="IPR043502">
    <property type="entry name" value="DNA/RNA_pol_sf"/>
</dbReference>
<dbReference type="Proteomes" id="UP000760860">
    <property type="component" value="Unassembled WGS sequence"/>
</dbReference>
<feature type="region of interest" description="Disordered" evidence="1">
    <location>
        <begin position="240"/>
        <end position="275"/>
    </location>
</feature>
<dbReference type="SUPFAM" id="SSF56672">
    <property type="entry name" value="DNA/RNA polymerases"/>
    <property type="match status" value="1"/>
</dbReference>
<reference evidence="2" key="1">
    <citation type="submission" date="2018-05" db="EMBL/GenBank/DDBJ databases">
        <title>Effector identification in a new, highly contiguous assembly of the strawberry crown rot pathogen Phytophthora cactorum.</title>
        <authorList>
            <person name="Armitage A.D."/>
            <person name="Nellist C.F."/>
            <person name="Bates H."/>
            <person name="Vickerstaff R.J."/>
            <person name="Harrison R.J."/>
        </authorList>
    </citation>
    <scope>NUCLEOTIDE SEQUENCE</scope>
    <source>
        <strain evidence="2">P421</strain>
    </source>
</reference>
<dbReference type="Gene3D" id="3.10.10.10">
    <property type="entry name" value="HIV Type 1 Reverse Transcriptase, subunit A, domain 1"/>
    <property type="match status" value="1"/>
</dbReference>
<name>A0A8T1IJ76_9STRA</name>